<sequence>MARALWPHCAEAEVAKAQLHALRDDIVHQYLEGAKSAGLPEHRYLRKDLFRCCLRLHCPQLLEIDESMLTQALQRLVKSKYERTLADEEPVKITVRNLRWKNCPTAPAALICSHLFAVCCSVMPPKRFSLADVEAKGGFTKKARMDQASDGGATLIAVARPWGSAFWAFEDADAATRLWQVQLTGSARNAFTYQALVTAKEALVNHPDERVRDLQAVESILQVRLMTGGPPLSGPVDADGMQMLPRVSGKFNCPPLSGPVDADGVGIQRWQTVLYAAGEDPSNALNFIHFILEHKLRRGTIAAMPKLLLQLPDGSFQGPVQGPWQLAAVPQDSSNLPKPFAALPPRGRRHVIAQLEKRGDEEEVEYSFWLRGGLYPFRNRFDEMQVSAAELDIQDDKGNPKQEYIRLVKFAGLEDGETLLTAILENCLLRLPIYFMNEAGDDDEVANWILEQASVGALIEQGDDTFCDPWPAKGHSRSIAAEKLGKLGAQDRMAHAPTTGFGSSTLRQLITLSSICWDRCSTMPPKRFSLADVEAKGGFTKKARMDQASDGSATLIAVARPWGSAFWAFEDADAATRLWQVQLTGSARNAFTYQVTVIAKEALVNHPDERVRDLQAVESILQVRLMTGGPPLSGPVDADGVGIQRWQPVLYAAGEDPSNVMDFIYFILEHKLRRGTIAAMPKLLLQLPDGGFQGPVQGPWQLAAVPQDSSNLPKPFAALPPRGRRHVIAQLEKRGDEEEVEYSFWLRGGLYPFRNRFDEMQVSAAELDIQDDKGNPKQEYIRLVKFAGLEDGETLLTAILENCLLRLPIYFMNEAGDDDEVANWILEQASVVSAEKKHCACLWPGEAFKAHSCFTYLVCEQAFVREPMSPLALPRAATEEDDAAEWVSPRVGQRVMVLRDPWLLWILDGKKTMEIRNKRARLGPAWLGQGGKVYGKVNIIAAMPMTETQFRGCFHEHLWPEDAKEASKSKQRRSKESPAEQKKKKKARGSAAAKEDGPEA</sequence>
<comment type="caution">
    <text evidence="2">The sequence shown here is derived from an EMBL/GenBank/DDBJ whole genome shotgun (WGS) entry which is preliminary data.</text>
</comment>
<keyword evidence="4" id="KW-1185">Reference proteome</keyword>
<name>A0A9P1DQI6_9DINO</name>
<evidence type="ECO:0000313" key="4">
    <source>
        <dbReference type="Proteomes" id="UP001152797"/>
    </source>
</evidence>
<reference evidence="3 4" key="2">
    <citation type="submission" date="2024-05" db="EMBL/GenBank/DDBJ databases">
        <authorList>
            <person name="Chen Y."/>
            <person name="Shah S."/>
            <person name="Dougan E. K."/>
            <person name="Thang M."/>
            <person name="Chan C."/>
        </authorList>
    </citation>
    <scope>NUCLEOTIDE SEQUENCE [LARGE SCALE GENOMIC DNA]</scope>
</reference>
<dbReference type="SUPFAM" id="SSF88697">
    <property type="entry name" value="PUA domain-like"/>
    <property type="match status" value="1"/>
</dbReference>
<dbReference type="EMBL" id="CAMXCT010005990">
    <property type="protein sequence ID" value="CAI4013681.1"/>
    <property type="molecule type" value="Genomic_DNA"/>
</dbReference>
<dbReference type="OrthoDB" id="407120at2759"/>
<dbReference type="EMBL" id="CAMXCT020005990">
    <property type="protein sequence ID" value="CAL1167056.1"/>
    <property type="molecule type" value="Genomic_DNA"/>
</dbReference>
<feature type="region of interest" description="Disordered" evidence="1">
    <location>
        <begin position="961"/>
        <end position="1000"/>
    </location>
</feature>
<dbReference type="EMBL" id="CAMXCT030005990">
    <property type="protein sequence ID" value="CAL4800993.1"/>
    <property type="molecule type" value="Genomic_DNA"/>
</dbReference>
<dbReference type="InterPro" id="IPR015947">
    <property type="entry name" value="PUA-like_sf"/>
</dbReference>
<feature type="compositionally biased region" description="Basic and acidic residues" evidence="1">
    <location>
        <begin position="961"/>
        <end position="981"/>
    </location>
</feature>
<accession>A0A9P1DQI6</accession>
<dbReference type="Proteomes" id="UP001152797">
    <property type="component" value="Unassembled WGS sequence"/>
</dbReference>
<protein>
    <submittedName>
        <fullName evidence="2">Uncharacterized protein</fullName>
    </submittedName>
</protein>
<evidence type="ECO:0000313" key="2">
    <source>
        <dbReference type="EMBL" id="CAI4013681.1"/>
    </source>
</evidence>
<gene>
    <name evidence="2" type="ORF">C1SCF055_LOCUS38637</name>
</gene>
<dbReference type="AlphaFoldDB" id="A0A9P1DQI6"/>
<proteinExistence type="predicted"/>
<reference evidence="2" key="1">
    <citation type="submission" date="2022-10" db="EMBL/GenBank/DDBJ databases">
        <authorList>
            <person name="Chen Y."/>
            <person name="Dougan E. K."/>
            <person name="Chan C."/>
            <person name="Rhodes N."/>
            <person name="Thang M."/>
        </authorList>
    </citation>
    <scope>NUCLEOTIDE SEQUENCE</scope>
</reference>
<evidence type="ECO:0000313" key="3">
    <source>
        <dbReference type="EMBL" id="CAL4800993.1"/>
    </source>
</evidence>
<organism evidence="2">
    <name type="scientific">Cladocopium goreaui</name>
    <dbReference type="NCBI Taxonomy" id="2562237"/>
    <lineage>
        <taxon>Eukaryota</taxon>
        <taxon>Sar</taxon>
        <taxon>Alveolata</taxon>
        <taxon>Dinophyceae</taxon>
        <taxon>Suessiales</taxon>
        <taxon>Symbiodiniaceae</taxon>
        <taxon>Cladocopium</taxon>
    </lineage>
</organism>
<dbReference type="Gene3D" id="2.30.130.30">
    <property type="entry name" value="Hypothetical protein"/>
    <property type="match status" value="1"/>
</dbReference>
<evidence type="ECO:0000256" key="1">
    <source>
        <dbReference type="SAM" id="MobiDB-lite"/>
    </source>
</evidence>